<dbReference type="RefSeq" id="XP_059604556.1">
    <property type="nucleotide sequence ID" value="XM_059743638.1"/>
</dbReference>
<accession>A0AAJ8BXX9</accession>
<reference evidence="1" key="2">
    <citation type="submission" date="2025-08" db="UniProtKB">
        <authorList>
            <consortium name="RefSeq"/>
        </authorList>
    </citation>
    <scope>IDENTIFICATION</scope>
</reference>
<reference evidence="1" key="1">
    <citation type="submission" date="2025-02" db="EMBL/GenBank/DDBJ databases">
        <authorList>
            <consortium name="NCBI Genome Project"/>
        </authorList>
    </citation>
    <scope>NUCLEOTIDE SEQUENCE</scope>
</reference>
<organism evidence="1">
    <name type="scientific">Aspergillus niger</name>
    <dbReference type="NCBI Taxonomy" id="5061"/>
    <lineage>
        <taxon>Eukaryota</taxon>
        <taxon>Fungi</taxon>
        <taxon>Dikarya</taxon>
        <taxon>Ascomycota</taxon>
        <taxon>Pezizomycotina</taxon>
        <taxon>Eurotiomycetes</taxon>
        <taxon>Eurotiomycetidae</taxon>
        <taxon>Eurotiales</taxon>
        <taxon>Aspergillaceae</taxon>
        <taxon>Aspergillus</taxon>
        <taxon>Aspergillus subgen. Circumdati</taxon>
    </lineage>
</organism>
<gene>
    <name evidence="1" type="ORF">An12g09080</name>
</gene>
<evidence type="ECO:0000313" key="1">
    <source>
        <dbReference type="RefSeq" id="XP_059604556.1"/>
    </source>
</evidence>
<protein>
    <recommendedName>
        <fullName evidence="2">Secreted protein</fullName>
    </recommendedName>
</protein>
<dbReference type="GeneID" id="84592713"/>
<sequence length="191" mass="20927">MSSNPSYRSVIIAWLAVSLILHCCKKMWGHWMLPKTRCLRPGLSSTGLYPEGIMQCSRVSFGLGACCQVSIRTSSSYRTLKKKMSSVCVAISPQQTDISVSRPASDSKLLYSIHPYSVATSVPFPWRFVASTFVRQLARPSYSSPPGETSVCYVSHGPLYGRTVDAYTLRSRSVSCALTFVVLNVSQASAP</sequence>
<dbReference type="AlphaFoldDB" id="A0AAJ8BXX9"/>
<dbReference type="KEGG" id="ang:An12g09080"/>
<dbReference type="VEuPathDB" id="FungiDB:An12g09080"/>
<proteinExistence type="predicted"/>
<evidence type="ECO:0008006" key="2">
    <source>
        <dbReference type="Google" id="ProtNLM"/>
    </source>
</evidence>
<name>A0AAJ8BXX9_ASPNG</name>